<reference evidence="5 6" key="1">
    <citation type="journal article" date="2016" name="Nat. Commun.">
        <title>Thousands of microbial genomes shed light on interconnected biogeochemical processes in an aquifer system.</title>
        <authorList>
            <person name="Anantharaman K."/>
            <person name="Brown C.T."/>
            <person name="Hug L.A."/>
            <person name="Sharon I."/>
            <person name="Castelle C.J."/>
            <person name="Probst A.J."/>
            <person name="Thomas B.C."/>
            <person name="Singh A."/>
            <person name="Wilkins M.J."/>
            <person name="Karaoz U."/>
            <person name="Brodie E.L."/>
            <person name="Williams K.H."/>
            <person name="Hubbard S.S."/>
            <person name="Banfield J.F."/>
        </authorList>
    </citation>
    <scope>NUCLEOTIDE SEQUENCE [LARGE SCALE GENOMIC DNA]</scope>
</reference>
<evidence type="ECO:0000256" key="2">
    <source>
        <dbReference type="ARBA" id="ARBA00022946"/>
    </source>
</evidence>
<dbReference type="InterPro" id="IPR052405">
    <property type="entry name" value="Mito_Transl_Release_Factor"/>
</dbReference>
<dbReference type="Pfam" id="PF00472">
    <property type="entry name" value="RF-1"/>
    <property type="match status" value="1"/>
</dbReference>
<dbReference type="Gene3D" id="3.30.160.20">
    <property type="match status" value="1"/>
</dbReference>
<feature type="domain" description="Prokaryotic-type class I peptide chain release factors" evidence="4">
    <location>
        <begin position="111"/>
        <end position="174"/>
    </location>
</feature>
<evidence type="ECO:0000256" key="3">
    <source>
        <dbReference type="SAM" id="MobiDB-lite"/>
    </source>
</evidence>
<evidence type="ECO:0000313" key="6">
    <source>
        <dbReference type="Proteomes" id="UP000176682"/>
    </source>
</evidence>
<dbReference type="InterPro" id="IPR045853">
    <property type="entry name" value="Pep_chain_release_fac_I_sf"/>
</dbReference>
<feature type="region of interest" description="Disordered" evidence="3">
    <location>
        <begin position="26"/>
        <end position="46"/>
    </location>
</feature>
<dbReference type="EMBL" id="MFAM01000020">
    <property type="protein sequence ID" value="OGD79470.1"/>
    <property type="molecule type" value="Genomic_DNA"/>
</dbReference>
<dbReference type="SUPFAM" id="SSF75620">
    <property type="entry name" value="Release factor"/>
    <property type="match status" value="1"/>
</dbReference>
<dbReference type="InterPro" id="IPR000352">
    <property type="entry name" value="Pep_chain_release_fac_I"/>
</dbReference>
<proteinExistence type="inferred from homology"/>
<accession>A0A1F5FIS1</accession>
<dbReference type="PANTHER" id="PTHR46203">
    <property type="entry name" value="PROBABLE PEPTIDE CHAIN RELEASE FACTOR C12ORF65"/>
    <property type="match status" value="1"/>
</dbReference>
<evidence type="ECO:0000313" key="5">
    <source>
        <dbReference type="EMBL" id="OGD79470.1"/>
    </source>
</evidence>
<dbReference type="PANTHER" id="PTHR46203:SF1">
    <property type="entry name" value="MITOCHONDRIAL TRANSLATION RELEASE FACTOR IN RESCUE"/>
    <property type="match status" value="1"/>
</dbReference>
<name>A0A1F5FIS1_9BACT</name>
<feature type="compositionally biased region" description="Basic residues" evidence="3">
    <location>
        <begin position="29"/>
        <end position="38"/>
    </location>
</feature>
<organism evidence="5 6">
    <name type="scientific">Candidatus Collierbacteria bacterium RIFOXYB1_FULL_49_13</name>
    <dbReference type="NCBI Taxonomy" id="1817728"/>
    <lineage>
        <taxon>Bacteria</taxon>
        <taxon>Candidatus Collieribacteriota</taxon>
    </lineage>
</organism>
<gene>
    <name evidence="5" type="ORF">A2368_03445</name>
</gene>
<dbReference type="AlphaFoldDB" id="A0A1F5FIS1"/>
<evidence type="ECO:0000256" key="1">
    <source>
        <dbReference type="ARBA" id="ARBA00010835"/>
    </source>
</evidence>
<comment type="caution">
    <text evidence="5">The sequence shown here is derived from an EMBL/GenBank/DDBJ whole genome shotgun (WGS) entry which is preliminary data.</text>
</comment>
<protein>
    <recommendedName>
        <fullName evidence="4">Prokaryotic-type class I peptide chain release factors domain-containing protein</fullName>
    </recommendedName>
</protein>
<comment type="similarity">
    <text evidence="1">Belongs to the prokaryotic/mitochondrial release factor family.</text>
</comment>
<sequence>MVNSKTGGPLTKEDIETLADEVTGELYKGHGKGGGGKKRPADATSKTVGVLRRKAHQTVEAKKRNRLGFSIRQELTAFNFYIKNNPDLAEAALQSYLHWLNSQRQGSAPLILDADIHEDRVAAIGPGGQNVQKNQTKVRLTHLPTRLTAKEGSSRVLTENQILARGTLEMRLQHHLDLWLQLQPTGEITRKILEHQQISVYQL</sequence>
<keyword evidence="2" id="KW-0809">Transit peptide</keyword>
<evidence type="ECO:0000259" key="4">
    <source>
        <dbReference type="Pfam" id="PF00472"/>
    </source>
</evidence>
<dbReference type="Proteomes" id="UP000176682">
    <property type="component" value="Unassembled WGS sequence"/>
</dbReference>
<dbReference type="GO" id="GO:0003747">
    <property type="term" value="F:translation release factor activity"/>
    <property type="evidence" value="ECO:0007669"/>
    <property type="project" value="InterPro"/>
</dbReference>